<dbReference type="AlphaFoldDB" id="A0A2K8U9D5"/>
<protein>
    <recommendedName>
        <fullName evidence="2">Helix-turn-helix domain-containing protein</fullName>
    </recommendedName>
</protein>
<dbReference type="SUPFAM" id="SSF46955">
    <property type="entry name" value="Putative DNA-binding domain"/>
    <property type="match status" value="1"/>
</dbReference>
<keyword evidence="4" id="KW-1185">Reference proteome</keyword>
<evidence type="ECO:0000313" key="4">
    <source>
        <dbReference type="Proteomes" id="UP000232638"/>
    </source>
</evidence>
<dbReference type="Proteomes" id="UP000232638">
    <property type="component" value="Chromosome"/>
</dbReference>
<accession>A0A2K8U9D5</accession>
<dbReference type="InterPro" id="IPR010093">
    <property type="entry name" value="SinI_DNA-bd"/>
</dbReference>
<dbReference type="KEGG" id="tsy:THSYN_15445"/>
<proteinExistence type="predicted"/>
<sequence length="162" mass="17433">MQLTLEQAAERLGKSVRQVRYLIQSGVLPAAKTGGRWLIAAAAFSFPRASSTAVKSSLTSSPAWGRRTPVRPGLSATRNAAVACEVAPHWGAAPPVPAPASACALSRVHLPRERLQRCHAGVGRFAPRSPRAQLDPRLQPWPADPRLKPWTPTGRCLGWPEP</sequence>
<evidence type="ECO:0000259" key="2">
    <source>
        <dbReference type="Pfam" id="PF12728"/>
    </source>
</evidence>
<dbReference type="EMBL" id="CP020370">
    <property type="protein sequence ID" value="AUB82206.1"/>
    <property type="molecule type" value="Genomic_DNA"/>
</dbReference>
<dbReference type="InterPro" id="IPR041657">
    <property type="entry name" value="HTH_17"/>
</dbReference>
<feature type="region of interest" description="Disordered" evidence="1">
    <location>
        <begin position="129"/>
        <end position="162"/>
    </location>
</feature>
<gene>
    <name evidence="3" type="ORF">THSYN_15445</name>
</gene>
<evidence type="ECO:0000313" key="3">
    <source>
        <dbReference type="EMBL" id="AUB82206.1"/>
    </source>
</evidence>
<dbReference type="NCBIfam" id="TIGR01764">
    <property type="entry name" value="excise"/>
    <property type="match status" value="1"/>
</dbReference>
<evidence type="ECO:0000256" key="1">
    <source>
        <dbReference type="SAM" id="MobiDB-lite"/>
    </source>
</evidence>
<dbReference type="RefSeq" id="WP_100919946.1">
    <property type="nucleotide sequence ID" value="NZ_CP020370.1"/>
</dbReference>
<dbReference type="OrthoDB" id="9800023at2"/>
<feature type="domain" description="Helix-turn-helix" evidence="2">
    <location>
        <begin position="3"/>
        <end position="43"/>
    </location>
</feature>
<dbReference type="InterPro" id="IPR009061">
    <property type="entry name" value="DNA-bd_dom_put_sf"/>
</dbReference>
<dbReference type="GO" id="GO:0003677">
    <property type="term" value="F:DNA binding"/>
    <property type="evidence" value="ECO:0007669"/>
    <property type="project" value="InterPro"/>
</dbReference>
<organism evidence="3 4">
    <name type="scientific">Candidatus Thiodictyon syntrophicum</name>
    <dbReference type="NCBI Taxonomy" id="1166950"/>
    <lineage>
        <taxon>Bacteria</taxon>
        <taxon>Pseudomonadati</taxon>
        <taxon>Pseudomonadota</taxon>
        <taxon>Gammaproteobacteria</taxon>
        <taxon>Chromatiales</taxon>
        <taxon>Chromatiaceae</taxon>
        <taxon>Thiodictyon</taxon>
    </lineage>
</organism>
<reference evidence="3 4" key="1">
    <citation type="submission" date="2017-03" db="EMBL/GenBank/DDBJ databases">
        <title>Complete genome sequence of Candidatus 'Thiodictyon syntrophicum' sp. nov. strain Cad16T, a photolithoautotroph purple sulfur bacterium isolated from an alpine meromictic lake.</title>
        <authorList>
            <person name="Luedin S.M."/>
            <person name="Pothier J.F."/>
            <person name="Danza F."/>
            <person name="Storelli N."/>
            <person name="Wittwer M."/>
            <person name="Tonolla M."/>
        </authorList>
    </citation>
    <scope>NUCLEOTIDE SEQUENCE [LARGE SCALE GENOMIC DNA]</scope>
    <source>
        <strain evidence="3 4">Cad16T</strain>
    </source>
</reference>
<dbReference type="Pfam" id="PF12728">
    <property type="entry name" value="HTH_17"/>
    <property type="match status" value="1"/>
</dbReference>
<name>A0A2K8U9D5_9GAMM</name>